<dbReference type="OrthoDB" id="2016263at2759"/>
<comment type="caution">
    <text evidence="2">The sequence shown here is derived from an EMBL/GenBank/DDBJ whole genome shotgun (WGS) entry which is preliminary data.</text>
</comment>
<feature type="region of interest" description="Disordered" evidence="1">
    <location>
        <begin position="440"/>
        <end position="465"/>
    </location>
</feature>
<dbReference type="EMBL" id="CAJHNH020000034">
    <property type="protein sequence ID" value="CAG5114751.1"/>
    <property type="molecule type" value="Genomic_DNA"/>
</dbReference>
<reference evidence="2" key="1">
    <citation type="submission" date="2021-04" db="EMBL/GenBank/DDBJ databases">
        <authorList>
            <consortium name="Molecular Ecology Group"/>
        </authorList>
    </citation>
    <scope>NUCLEOTIDE SEQUENCE</scope>
</reference>
<proteinExistence type="predicted"/>
<dbReference type="Proteomes" id="UP000678393">
    <property type="component" value="Unassembled WGS sequence"/>
</dbReference>
<dbReference type="AlphaFoldDB" id="A0A8S3YGZ3"/>
<feature type="region of interest" description="Disordered" evidence="1">
    <location>
        <begin position="1"/>
        <end position="22"/>
    </location>
</feature>
<accession>A0A8S3YGZ3</accession>
<evidence type="ECO:0000256" key="1">
    <source>
        <dbReference type="SAM" id="MobiDB-lite"/>
    </source>
</evidence>
<feature type="compositionally biased region" description="Basic residues" evidence="1">
    <location>
        <begin position="58"/>
        <end position="76"/>
    </location>
</feature>
<feature type="region of interest" description="Disordered" evidence="1">
    <location>
        <begin position="54"/>
        <end position="142"/>
    </location>
</feature>
<organism evidence="2 3">
    <name type="scientific">Candidula unifasciata</name>
    <dbReference type="NCBI Taxonomy" id="100452"/>
    <lineage>
        <taxon>Eukaryota</taxon>
        <taxon>Metazoa</taxon>
        <taxon>Spiralia</taxon>
        <taxon>Lophotrochozoa</taxon>
        <taxon>Mollusca</taxon>
        <taxon>Gastropoda</taxon>
        <taxon>Heterobranchia</taxon>
        <taxon>Euthyneura</taxon>
        <taxon>Panpulmonata</taxon>
        <taxon>Eupulmonata</taxon>
        <taxon>Stylommatophora</taxon>
        <taxon>Helicina</taxon>
        <taxon>Helicoidea</taxon>
        <taxon>Geomitridae</taxon>
        <taxon>Candidula</taxon>
    </lineage>
</organism>
<feature type="compositionally biased region" description="Acidic residues" evidence="1">
    <location>
        <begin position="83"/>
        <end position="95"/>
    </location>
</feature>
<gene>
    <name evidence="2" type="ORF">CUNI_LOCUS309</name>
</gene>
<protein>
    <submittedName>
        <fullName evidence="2">Uncharacterized protein</fullName>
    </submittedName>
</protein>
<feature type="non-terminal residue" evidence="2">
    <location>
        <position position="759"/>
    </location>
</feature>
<feature type="compositionally biased region" description="Basic and acidic residues" evidence="1">
    <location>
        <begin position="96"/>
        <end position="120"/>
    </location>
</feature>
<feature type="compositionally biased region" description="Polar residues" evidence="1">
    <location>
        <begin position="516"/>
        <end position="534"/>
    </location>
</feature>
<evidence type="ECO:0000313" key="2">
    <source>
        <dbReference type="EMBL" id="CAG5114751.1"/>
    </source>
</evidence>
<feature type="compositionally biased region" description="Low complexity" evidence="1">
    <location>
        <begin position="441"/>
        <end position="452"/>
    </location>
</feature>
<keyword evidence="3" id="KW-1185">Reference proteome</keyword>
<feature type="region of interest" description="Disordered" evidence="1">
    <location>
        <begin position="516"/>
        <end position="540"/>
    </location>
</feature>
<sequence length="759" mass="83180">HKGILPSKSPGSGVLAPSRSKNGIQLQVAGSGRVDQEKFIESYAQALLRAKQYERRLGQVKKSHRRKHSSKSKRGKLMQGVPEAEDGDFGSDEDGGNERVKEKKAREAKAEIREKAEAKSAGKQGASLKAPHMSGKELAQSGLKDKDAERGLDEAGAVGEPHQISSPNLPFSVSKYDVIGLLEKGHVLSKVQARTAFAMYLIRVQQRLLSDCGTVLQQGDIDALNEQMDLVLRFLKRAAANLHQIFRVVVPSKRLPLGDRRRILARQLGDFVQLYNKETDTMKAIKVRGKLENRRPKLSDSCEGLDEIQFDQFVYTASEGELEEVLTTYTKINKSAAIFLGGDSKSSVLEAKKDSLIRRREYMDSTENAVSVGSIDGVNRVRHDSMGPSLSGINNNNNKALNSDVSKISVRPGSAQLHTPSSHSYSTAVAIYTQKLRRPQSASNSAGASLAAHTTDNRPASSSGNFPLVLAQNPVFTTLDPIVDTYNEKAIQDALQRLALRQQARQYSVVNGTSVLRPETVTSRPPSGTGSTASADKDSKISMAGHSVDQVCVMADEHLAHSLTRNTSNGTINLAWKPPHPLVKTHKQSRPQSTLMATSASNFVEDPSLRQQNGVANAHSEVTRVIPQNHHITSFSNRQFQIAQQAAVKQRLMHQSKAMLEVSKAKHEASLSQAQVQQSSSSLETPSSLHSEDLIQDTFITIPDNLHSLKTLVPKPPEQVSYTQHRNNFRSNRKPTVGENNLNFHFHSNLLAAGQDTQS</sequence>
<evidence type="ECO:0000313" key="3">
    <source>
        <dbReference type="Proteomes" id="UP000678393"/>
    </source>
</evidence>
<name>A0A8S3YGZ3_9EUPU</name>